<gene>
    <name evidence="2" type="ORF">FZO89_07675</name>
</gene>
<evidence type="ECO:0000256" key="1">
    <source>
        <dbReference type="SAM" id="MobiDB-lite"/>
    </source>
</evidence>
<feature type="compositionally biased region" description="Low complexity" evidence="1">
    <location>
        <begin position="60"/>
        <end position="71"/>
    </location>
</feature>
<dbReference type="OrthoDB" id="5988232at2"/>
<accession>A0A5D4XNC1</accession>
<sequence>MGFLKLLAAGALGFVAYKSWQRYQAGPHAAPPRDDGARTPPHGDPILAGEHIDMAPSPRPAAQASRSFGEP</sequence>
<name>A0A5D4XNC1_9GAMM</name>
<comment type="caution">
    <text evidence="2">The sequence shown here is derived from an EMBL/GenBank/DDBJ whole genome shotgun (WGS) entry which is preliminary data.</text>
</comment>
<evidence type="ECO:0000313" key="2">
    <source>
        <dbReference type="EMBL" id="TYT26146.1"/>
    </source>
</evidence>
<reference evidence="2 3" key="1">
    <citation type="submission" date="2019-08" db="EMBL/GenBank/DDBJ databases">
        <title>Luteimonas viscosus sp. nov., isolated from soil of a sunflower field.</title>
        <authorList>
            <person name="Jianli Z."/>
            <person name="Ying Z."/>
        </authorList>
    </citation>
    <scope>NUCLEOTIDE SEQUENCE [LARGE SCALE GENOMIC DNA]</scope>
    <source>
        <strain evidence="2 3">XBU10</strain>
    </source>
</reference>
<dbReference type="Proteomes" id="UP000324973">
    <property type="component" value="Unassembled WGS sequence"/>
</dbReference>
<proteinExistence type="predicted"/>
<dbReference type="AlphaFoldDB" id="A0A5D4XNC1"/>
<evidence type="ECO:0000313" key="3">
    <source>
        <dbReference type="Proteomes" id="UP000324973"/>
    </source>
</evidence>
<organism evidence="2 3">
    <name type="scientific">Luteimonas viscosa</name>
    <dbReference type="NCBI Taxonomy" id="1132694"/>
    <lineage>
        <taxon>Bacteria</taxon>
        <taxon>Pseudomonadati</taxon>
        <taxon>Pseudomonadota</taxon>
        <taxon>Gammaproteobacteria</taxon>
        <taxon>Lysobacterales</taxon>
        <taxon>Lysobacteraceae</taxon>
        <taxon>Luteimonas</taxon>
    </lineage>
</organism>
<protein>
    <submittedName>
        <fullName evidence="2">Uncharacterized protein</fullName>
    </submittedName>
</protein>
<feature type="region of interest" description="Disordered" evidence="1">
    <location>
        <begin position="25"/>
        <end position="71"/>
    </location>
</feature>
<dbReference type="EMBL" id="VTFT01000001">
    <property type="protein sequence ID" value="TYT26146.1"/>
    <property type="molecule type" value="Genomic_DNA"/>
</dbReference>
<dbReference type="RefSeq" id="WP_149102696.1">
    <property type="nucleotide sequence ID" value="NZ_VTFT01000001.1"/>
</dbReference>
<keyword evidence="3" id="KW-1185">Reference proteome</keyword>